<feature type="transmembrane region" description="Helical" evidence="1">
    <location>
        <begin position="167"/>
        <end position="186"/>
    </location>
</feature>
<feature type="transmembrane region" description="Helical" evidence="1">
    <location>
        <begin position="271"/>
        <end position="288"/>
    </location>
</feature>
<dbReference type="STRING" id="471857.Svir_10540"/>
<feature type="transmembrane region" description="Helical" evidence="1">
    <location>
        <begin position="248"/>
        <end position="265"/>
    </location>
</feature>
<accession>C7MYY9</accession>
<name>C7MYY9_SACVD</name>
<feature type="transmembrane region" description="Helical" evidence="1">
    <location>
        <begin position="206"/>
        <end position="227"/>
    </location>
</feature>
<dbReference type="RefSeq" id="WP_015785425.1">
    <property type="nucleotide sequence ID" value="NC_013159.1"/>
</dbReference>
<keyword evidence="3" id="KW-1185">Reference proteome</keyword>
<dbReference type="KEGG" id="svi:Svir_10540"/>
<dbReference type="AlphaFoldDB" id="C7MYY9"/>
<feature type="transmembrane region" description="Helical" evidence="1">
    <location>
        <begin position="81"/>
        <end position="101"/>
    </location>
</feature>
<protein>
    <submittedName>
        <fullName evidence="2">Uncharacterized protein</fullName>
    </submittedName>
</protein>
<keyword evidence="1" id="KW-0812">Transmembrane</keyword>
<sequence>MSLPAGLFIILAVAASWAGWWLLAAVVLAGCLAWVARRSTPRGRVGELLAAVREWLLFVVSVTVPAAYLASAPTSVGTAEVAYLAVVAGVVLVAVAADALGANSSDRTSRWPVVLFGVAAAAFVAVCLAIPPAPQPITDSDPFSPFGLLVATTVVLPWLMGLDPVRLAVGTVAALAVGAAALYQLGPIRLGLSVTSLRDVLAAADAAALTSMLIAVAALAGLTSAVGCAGRLRQAGERLTGGGNTGRWSGAALVAVGGAAIWAAVLGPVSAVLLAGAVALTEVVHGLTGRRRRG</sequence>
<gene>
    <name evidence="2" type="ordered locus">Svir_10540</name>
</gene>
<dbReference type="EMBL" id="CP001683">
    <property type="protein sequence ID" value="ACU96110.1"/>
    <property type="molecule type" value="Genomic_DNA"/>
</dbReference>
<feature type="transmembrane region" description="Helical" evidence="1">
    <location>
        <begin position="6"/>
        <end position="36"/>
    </location>
</feature>
<evidence type="ECO:0000256" key="1">
    <source>
        <dbReference type="SAM" id="Phobius"/>
    </source>
</evidence>
<evidence type="ECO:0000313" key="2">
    <source>
        <dbReference type="EMBL" id="ACU96110.1"/>
    </source>
</evidence>
<keyword evidence="1" id="KW-1133">Transmembrane helix</keyword>
<organism evidence="2 3">
    <name type="scientific">Saccharomonospora viridis (strain ATCC 15386 / DSM 43017 / JCM 3036 / CCUG 5913 / NBRC 12207 / NCIMB 9602 / P101)</name>
    <name type="common">Thermoactinomyces viridis</name>
    <dbReference type="NCBI Taxonomy" id="471857"/>
    <lineage>
        <taxon>Bacteria</taxon>
        <taxon>Bacillati</taxon>
        <taxon>Actinomycetota</taxon>
        <taxon>Actinomycetes</taxon>
        <taxon>Pseudonocardiales</taxon>
        <taxon>Pseudonocardiaceae</taxon>
        <taxon>Saccharomonospora</taxon>
    </lineage>
</organism>
<dbReference type="eggNOG" id="ENOG5033VQ4">
    <property type="taxonomic scope" value="Bacteria"/>
</dbReference>
<proteinExistence type="predicted"/>
<reference evidence="2 3" key="1">
    <citation type="journal article" date="2009" name="Stand. Genomic Sci.">
        <title>Complete genome sequence of Saccharomonospora viridis type strain (P101).</title>
        <authorList>
            <person name="Pati A."/>
            <person name="Sikorski J."/>
            <person name="Nolan M."/>
            <person name="Lapidus A."/>
            <person name="Copeland A."/>
            <person name="Glavina Del Rio T."/>
            <person name="Lucas S."/>
            <person name="Chen F."/>
            <person name="Tice H."/>
            <person name="Pitluck S."/>
            <person name="Cheng J.F."/>
            <person name="Chertkov O."/>
            <person name="Brettin T."/>
            <person name="Han C."/>
            <person name="Detter J.C."/>
            <person name="Kuske C."/>
            <person name="Bruce D."/>
            <person name="Goodwin L."/>
            <person name="Chain P."/>
            <person name="D'haeseleer P."/>
            <person name="Chen A."/>
            <person name="Palaniappan K."/>
            <person name="Ivanova N."/>
            <person name="Mavromatis K."/>
            <person name="Mikhailova N."/>
            <person name="Rohde M."/>
            <person name="Tindall B.J."/>
            <person name="Goker M."/>
            <person name="Bristow J."/>
            <person name="Eisen J.A."/>
            <person name="Markowitz V."/>
            <person name="Hugenholtz P."/>
            <person name="Kyrpides N.C."/>
            <person name="Klenk H.P."/>
        </authorList>
    </citation>
    <scope>NUCLEOTIDE SEQUENCE [LARGE SCALE GENOMIC DNA]</scope>
    <source>
        <strain evidence="3">ATCC 15386 / DSM 43017 / JCM 3036 / NBRC 12207 / P101</strain>
    </source>
</reference>
<feature type="transmembrane region" description="Helical" evidence="1">
    <location>
        <begin position="143"/>
        <end position="160"/>
    </location>
</feature>
<evidence type="ECO:0000313" key="3">
    <source>
        <dbReference type="Proteomes" id="UP000000841"/>
    </source>
</evidence>
<dbReference type="HOGENOM" id="CLU_083812_0_0_11"/>
<dbReference type="Proteomes" id="UP000000841">
    <property type="component" value="Chromosome"/>
</dbReference>
<feature type="transmembrane region" description="Helical" evidence="1">
    <location>
        <begin position="113"/>
        <end position="131"/>
    </location>
</feature>
<keyword evidence="1" id="KW-0472">Membrane</keyword>
<feature type="transmembrane region" description="Helical" evidence="1">
    <location>
        <begin position="48"/>
        <end position="69"/>
    </location>
</feature>